<protein>
    <recommendedName>
        <fullName evidence="4">TolB-like translocation protein</fullName>
    </recommendedName>
</protein>
<dbReference type="SUPFAM" id="SSF82171">
    <property type="entry name" value="DPP6 N-terminal domain-like"/>
    <property type="match status" value="1"/>
</dbReference>
<evidence type="ECO:0000313" key="3">
    <source>
        <dbReference type="Proteomes" id="UP000285744"/>
    </source>
</evidence>
<dbReference type="RefSeq" id="WP_120331191.1">
    <property type="nucleotide sequence ID" value="NZ_RAQQ01000023.1"/>
</dbReference>
<organism evidence="2 3">
    <name type="scientific">Micromonospora globbae</name>
    <dbReference type="NCBI Taxonomy" id="1894969"/>
    <lineage>
        <taxon>Bacteria</taxon>
        <taxon>Bacillati</taxon>
        <taxon>Actinomycetota</taxon>
        <taxon>Actinomycetes</taxon>
        <taxon>Micromonosporales</taxon>
        <taxon>Micromonosporaceae</taxon>
        <taxon>Micromonospora</taxon>
    </lineage>
</organism>
<dbReference type="InterPro" id="IPR011042">
    <property type="entry name" value="6-blade_b-propeller_TolB-like"/>
</dbReference>
<name>A0A420EUN9_9ACTN</name>
<evidence type="ECO:0000256" key="1">
    <source>
        <dbReference type="SAM" id="Phobius"/>
    </source>
</evidence>
<comment type="caution">
    <text evidence="2">The sequence shown here is derived from an EMBL/GenBank/DDBJ whole genome shotgun (WGS) entry which is preliminary data.</text>
</comment>
<dbReference type="Gene3D" id="2.120.10.30">
    <property type="entry name" value="TolB, C-terminal domain"/>
    <property type="match status" value="1"/>
</dbReference>
<dbReference type="AlphaFoldDB" id="A0A420EUN9"/>
<keyword evidence="1" id="KW-1133">Transmembrane helix</keyword>
<keyword evidence="1" id="KW-0812">Transmembrane</keyword>
<evidence type="ECO:0000313" key="2">
    <source>
        <dbReference type="EMBL" id="RKF24418.1"/>
    </source>
</evidence>
<accession>A0A420EUN9</accession>
<feature type="transmembrane region" description="Helical" evidence="1">
    <location>
        <begin position="6"/>
        <end position="26"/>
    </location>
</feature>
<proteinExistence type="predicted"/>
<dbReference type="OrthoDB" id="9808778at2"/>
<evidence type="ECO:0008006" key="4">
    <source>
        <dbReference type="Google" id="ProtNLM"/>
    </source>
</evidence>
<sequence length="343" mass="35766">MSGLRLRVGVFAGVVLLAVAGVVVYLRQAVTADPDGHTPAAASVDTGVAPVVAGAHVVFRSTAPGDGYGRVAVVPVDAPSGPRAFTPASCERVHAVRGTAVCLVALRGLATTYRVKILGPQWTPVSERAVPGLPSRARLSSDGALTATTTFVYGDSYASPGQFSTRTLIGPTGGGDPVDVEQFTLRVDGRTVTAVDRNVWGVTFADDDRFYATAASGGRTWLVEGSRSGRTLTALREDVECPSLSPDGTRIAFKKHGDLPAGKWRLTVLDLASGRETPLAETRSVDDQAEWLDNDTVLYGLPRDTDGSASSDVWAVPADGTGAPRVLIPDAWSPAVIRDTSGG</sequence>
<reference evidence="2 3" key="1">
    <citation type="journal article" date="2018" name="Int. J. Syst. Evol. Microbiol.">
        <title>Micromonospora globbae sp. nov., an endophytic actinomycete isolated from roots of Globba winitii C. H. Wright.</title>
        <authorList>
            <person name="Kuncharoen N."/>
            <person name="Pittayakhajonwut P."/>
            <person name="Tanasupawat S."/>
        </authorList>
    </citation>
    <scope>NUCLEOTIDE SEQUENCE [LARGE SCALE GENOMIC DNA]</scope>
    <source>
        <strain evidence="2 3">WPS1-2</strain>
    </source>
</reference>
<dbReference type="Proteomes" id="UP000285744">
    <property type="component" value="Unassembled WGS sequence"/>
</dbReference>
<gene>
    <name evidence="2" type="ORF">D7I43_25935</name>
</gene>
<keyword evidence="1" id="KW-0472">Membrane</keyword>
<dbReference type="EMBL" id="RAQQ01000023">
    <property type="protein sequence ID" value="RKF24418.1"/>
    <property type="molecule type" value="Genomic_DNA"/>
</dbReference>